<dbReference type="InParanoid" id="A0A4R2PW69"/>
<keyword evidence="1" id="KW-0812">Transmembrane</keyword>
<feature type="transmembrane region" description="Helical" evidence="1">
    <location>
        <begin position="67"/>
        <end position="86"/>
    </location>
</feature>
<name>A0A4R2PW69_RHOSA</name>
<dbReference type="Proteomes" id="UP000295399">
    <property type="component" value="Unassembled WGS sequence"/>
</dbReference>
<organism evidence="2 3">
    <name type="scientific">Rhodothalassium salexigens DSM 2132</name>
    <dbReference type="NCBI Taxonomy" id="1188247"/>
    <lineage>
        <taxon>Bacteria</taxon>
        <taxon>Pseudomonadati</taxon>
        <taxon>Pseudomonadota</taxon>
        <taxon>Alphaproteobacteria</taxon>
        <taxon>Rhodothalassiales</taxon>
        <taxon>Rhodothalassiaceae</taxon>
        <taxon>Rhodothalassium</taxon>
    </lineage>
</organism>
<dbReference type="EMBL" id="SLXO01000001">
    <property type="protein sequence ID" value="TCP38485.1"/>
    <property type="molecule type" value="Genomic_DNA"/>
</dbReference>
<sequence length="237" mass="24214">MDTAHLALLYALMAGAAIPVGGAIARIESVAPEWLDREVRHSVTAFGGGILMAAVALVLVPDGLDKTPGWLGLLVFAAGGLAFALLDAWVKRRGGSAAMFMAMVLDFVPEAIALGSLLAVSEKRGALMALLITAQNLPEGFNAFREQQASGSIRAGRLLVLFAALALLGPLAAGAGLLWLVDRDAILGGLMLFAAGGILYLTFEDIAPGVPLDGRFAPPLGAVGGFALGMAGQVLLG</sequence>
<feature type="transmembrane region" description="Helical" evidence="1">
    <location>
        <begin position="158"/>
        <end position="179"/>
    </location>
</feature>
<dbReference type="AlphaFoldDB" id="A0A4R2PW69"/>
<proteinExistence type="predicted"/>
<feature type="transmembrane region" description="Helical" evidence="1">
    <location>
        <begin position="98"/>
        <end position="120"/>
    </location>
</feature>
<keyword evidence="1" id="KW-0472">Membrane</keyword>
<feature type="transmembrane region" description="Helical" evidence="1">
    <location>
        <begin position="41"/>
        <end position="60"/>
    </location>
</feature>
<accession>A0A4R2PW69</accession>
<dbReference type="RefSeq" id="WP_200287969.1">
    <property type="nucleotide sequence ID" value="NZ_JACIGF010000001.1"/>
</dbReference>
<evidence type="ECO:0000313" key="3">
    <source>
        <dbReference type="Proteomes" id="UP000295399"/>
    </source>
</evidence>
<feature type="transmembrane region" description="Helical" evidence="1">
    <location>
        <begin position="215"/>
        <end position="236"/>
    </location>
</feature>
<feature type="transmembrane region" description="Helical" evidence="1">
    <location>
        <begin position="185"/>
        <end position="203"/>
    </location>
</feature>
<evidence type="ECO:0000256" key="1">
    <source>
        <dbReference type="SAM" id="Phobius"/>
    </source>
</evidence>
<evidence type="ECO:0000313" key="2">
    <source>
        <dbReference type="EMBL" id="TCP38485.1"/>
    </source>
</evidence>
<protein>
    <submittedName>
        <fullName evidence="2">ZIP family zinc transporter</fullName>
    </submittedName>
</protein>
<keyword evidence="1" id="KW-1133">Transmembrane helix</keyword>
<comment type="caution">
    <text evidence="2">The sequence shown here is derived from an EMBL/GenBank/DDBJ whole genome shotgun (WGS) entry which is preliminary data.</text>
</comment>
<keyword evidence="3" id="KW-1185">Reference proteome</keyword>
<reference evidence="2 3" key="1">
    <citation type="submission" date="2019-03" db="EMBL/GenBank/DDBJ databases">
        <title>Genomic Encyclopedia of Type Strains, Phase IV (KMG-IV): sequencing the most valuable type-strain genomes for metagenomic binning, comparative biology and taxonomic classification.</title>
        <authorList>
            <person name="Goeker M."/>
        </authorList>
    </citation>
    <scope>NUCLEOTIDE SEQUENCE [LARGE SCALE GENOMIC DNA]</scope>
    <source>
        <strain evidence="2 3">DSM 2132</strain>
    </source>
</reference>
<gene>
    <name evidence="2" type="ORF">EV659_101389</name>
</gene>